<dbReference type="InterPro" id="IPR009057">
    <property type="entry name" value="Homeodomain-like_sf"/>
</dbReference>
<evidence type="ECO:0000256" key="4">
    <source>
        <dbReference type="ARBA" id="ARBA00004991"/>
    </source>
</evidence>
<keyword evidence="5" id="KW-0443">Lipid metabolism</keyword>
<evidence type="ECO:0000256" key="5">
    <source>
        <dbReference type="ARBA" id="ARBA00022516"/>
    </source>
</evidence>
<dbReference type="Gene3D" id="1.10.10.60">
    <property type="entry name" value="Homeodomain-like"/>
    <property type="match status" value="1"/>
</dbReference>
<keyword evidence="8" id="KW-1185">Reference proteome</keyword>
<evidence type="ECO:0000256" key="6">
    <source>
        <dbReference type="ARBA" id="ARBA00049036"/>
    </source>
</evidence>
<organism evidence="7 8">
    <name type="scientific">Ophiophagus hannah</name>
    <name type="common">King cobra</name>
    <name type="synonym">Naja hannah</name>
    <dbReference type="NCBI Taxonomy" id="8665"/>
    <lineage>
        <taxon>Eukaryota</taxon>
        <taxon>Metazoa</taxon>
        <taxon>Chordata</taxon>
        <taxon>Craniata</taxon>
        <taxon>Vertebrata</taxon>
        <taxon>Euteleostomi</taxon>
        <taxon>Lepidosauria</taxon>
        <taxon>Squamata</taxon>
        <taxon>Bifurcata</taxon>
        <taxon>Unidentata</taxon>
        <taxon>Episquamata</taxon>
        <taxon>Toxicofera</taxon>
        <taxon>Serpentes</taxon>
        <taxon>Colubroidea</taxon>
        <taxon>Elapidae</taxon>
        <taxon>Elapinae</taxon>
        <taxon>Ophiophagus</taxon>
    </lineage>
</organism>
<dbReference type="Proteomes" id="UP000018936">
    <property type="component" value="Unassembled WGS sequence"/>
</dbReference>
<accession>V8N431</accession>
<evidence type="ECO:0000313" key="8">
    <source>
        <dbReference type="Proteomes" id="UP000018936"/>
    </source>
</evidence>
<reference evidence="7 8" key="1">
    <citation type="journal article" date="2013" name="Proc. Natl. Acad. Sci. U.S.A.">
        <title>The king cobra genome reveals dynamic gene evolution and adaptation in the snake venom system.</title>
        <authorList>
            <person name="Vonk F.J."/>
            <person name="Casewell N.R."/>
            <person name="Henkel C.V."/>
            <person name="Heimberg A.M."/>
            <person name="Jansen H.J."/>
            <person name="McCleary R.J."/>
            <person name="Kerkkamp H.M."/>
            <person name="Vos R.A."/>
            <person name="Guerreiro I."/>
            <person name="Calvete J.J."/>
            <person name="Wuster W."/>
            <person name="Woods A.E."/>
            <person name="Logan J.M."/>
            <person name="Harrison R.A."/>
            <person name="Castoe T.A."/>
            <person name="de Koning A.P."/>
            <person name="Pollock D.D."/>
            <person name="Yandell M."/>
            <person name="Calderon D."/>
            <person name="Renjifo C."/>
            <person name="Currier R.B."/>
            <person name="Salgado D."/>
            <person name="Pla D."/>
            <person name="Sanz L."/>
            <person name="Hyder A.S."/>
            <person name="Ribeiro J.M."/>
            <person name="Arntzen J.W."/>
            <person name="van den Thillart G.E."/>
            <person name="Boetzer M."/>
            <person name="Pirovano W."/>
            <person name="Dirks R.P."/>
            <person name="Spaink H.P."/>
            <person name="Duboule D."/>
            <person name="McGlinn E."/>
            <person name="Kini R.M."/>
            <person name="Richardson M.K."/>
        </authorList>
    </citation>
    <scope>NUCLEOTIDE SEQUENCE</scope>
    <source>
        <tissue evidence="7">Blood</tissue>
    </source>
</reference>
<dbReference type="OrthoDB" id="537032at2759"/>
<evidence type="ECO:0000256" key="3">
    <source>
        <dbReference type="ARBA" id="ARBA00004760"/>
    </source>
</evidence>
<gene>
    <name evidence="7" type="ORF">L345_17972</name>
</gene>
<name>V8N431_OPHHA</name>
<feature type="non-terminal residue" evidence="7">
    <location>
        <position position="1"/>
    </location>
</feature>
<comment type="pathway">
    <text evidence="4">Sphingolipid metabolism.</text>
</comment>
<evidence type="ECO:0000256" key="2">
    <source>
        <dbReference type="ARBA" id="ARBA00004586"/>
    </source>
</evidence>
<dbReference type="AlphaFoldDB" id="V8N431"/>
<proteinExistence type="predicted"/>
<comment type="subcellular location">
    <subcellularLocation>
        <location evidence="1">Endomembrane system</location>
        <topology evidence="1">Multi-pass membrane protein</topology>
    </subcellularLocation>
    <subcellularLocation>
        <location evidence="2">Endoplasmic reticulum membrane</location>
    </subcellularLocation>
</comment>
<dbReference type="EMBL" id="AZIM01027983">
    <property type="protein sequence ID" value="ETE56317.1"/>
    <property type="molecule type" value="Genomic_DNA"/>
</dbReference>
<evidence type="ECO:0000256" key="1">
    <source>
        <dbReference type="ARBA" id="ARBA00004127"/>
    </source>
</evidence>
<protein>
    <recommendedName>
        <fullName evidence="9">Homeobox domain-containing protein</fullName>
    </recommendedName>
</protein>
<dbReference type="GO" id="GO:0050291">
    <property type="term" value="F:sphingosine N-acyltransferase activity"/>
    <property type="evidence" value="ECO:0007669"/>
    <property type="project" value="UniProtKB-ARBA"/>
</dbReference>
<evidence type="ECO:0000313" key="7">
    <source>
        <dbReference type="EMBL" id="ETE56317.1"/>
    </source>
</evidence>
<evidence type="ECO:0008006" key="9">
    <source>
        <dbReference type="Google" id="ProtNLM"/>
    </source>
</evidence>
<comment type="catalytic activity">
    <reaction evidence="6">
        <text>sphinganine + octadecanoyl-CoA = N-(octadecanoyl)-sphinganine + CoA + H(+)</text>
        <dbReference type="Rhea" id="RHEA:36547"/>
        <dbReference type="ChEBI" id="CHEBI:15378"/>
        <dbReference type="ChEBI" id="CHEBI:57287"/>
        <dbReference type="ChEBI" id="CHEBI:57394"/>
        <dbReference type="ChEBI" id="CHEBI:57817"/>
        <dbReference type="ChEBI" id="CHEBI:67033"/>
    </reaction>
    <physiologicalReaction direction="left-to-right" evidence="6">
        <dbReference type="Rhea" id="RHEA:36548"/>
    </physiologicalReaction>
</comment>
<dbReference type="GO" id="GO:0005789">
    <property type="term" value="C:endoplasmic reticulum membrane"/>
    <property type="evidence" value="ECO:0007669"/>
    <property type="project" value="UniProtKB-SubCell"/>
</dbReference>
<keyword evidence="5" id="KW-0444">Lipid biosynthesis</keyword>
<dbReference type="SUPFAM" id="SSF46689">
    <property type="entry name" value="Homeodomain-like"/>
    <property type="match status" value="1"/>
</dbReference>
<dbReference type="FunFam" id="1.10.10.60:FF:000020">
    <property type="entry name" value="Ceramide synthase 5"/>
    <property type="match status" value="1"/>
</dbReference>
<feature type="non-terminal residue" evidence="7">
    <location>
        <position position="50"/>
    </location>
</feature>
<dbReference type="GO" id="GO:0046513">
    <property type="term" value="P:ceramide biosynthetic process"/>
    <property type="evidence" value="ECO:0007669"/>
    <property type="project" value="UniProtKB-ARBA"/>
</dbReference>
<comment type="pathway">
    <text evidence="3">Lipid metabolism; sphingolipid metabolism.</text>
</comment>
<comment type="caution">
    <text evidence="7">The sequence shown here is derived from an EMBL/GenBank/DDBJ whole genome shotgun (WGS) entry which is preliminary data.</text>
</comment>
<sequence>MQECNTHEAAVEDLSTLAKQCNLQPRQVERWFRYRLNQDRPSLTKKFCET</sequence>